<evidence type="ECO:0000256" key="6">
    <source>
        <dbReference type="PIRSR" id="PIRSR037505-2"/>
    </source>
</evidence>
<protein>
    <recommendedName>
        <fullName evidence="5">S-methylmethionine:homocysteine methyltransferase</fullName>
    </recommendedName>
</protein>
<dbReference type="InterPro" id="IPR051486">
    <property type="entry name" value="Hcy_S-methyltransferase"/>
</dbReference>
<evidence type="ECO:0000256" key="4">
    <source>
        <dbReference type="ARBA" id="ARBA00022833"/>
    </source>
</evidence>
<evidence type="ECO:0000256" key="5">
    <source>
        <dbReference type="ARBA" id="ARBA00076752"/>
    </source>
</evidence>
<proteinExistence type="predicted"/>
<gene>
    <name evidence="9" type="primary">mmuM</name>
    <name evidence="9" type="ORF">FYJ52_02705</name>
</gene>
<evidence type="ECO:0000259" key="8">
    <source>
        <dbReference type="PROSITE" id="PS50970"/>
    </source>
</evidence>
<dbReference type="GO" id="GO:0008270">
    <property type="term" value="F:zinc ion binding"/>
    <property type="evidence" value="ECO:0007669"/>
    <property type="project" value="InterPro"/>
</dbReference>
<keyword evidence="1 7" id="KW-0489">Methyltransferase</keyword>
<keyword evidence="4 6" id="KW-0862">Zinc</keyword>
<dbReference type="AlphaFoldDB" id="A0A7X2NF34"/>
<dbReference type="PROSITE" id="PS50970">
    <property type="entry name" value="HCY"/>
    <property type="match status" value="1"/>
</dbReference>
<accession>A0A7X2NF34</accession>
<dbReference type="GO" id="GO:0033528">
    <property type="term" value="P:S-methylmethionine cycle"/>
    <property type="evidence" value="ECO:0007669"/>
    <property type="project" value="TreeGrafter"/>
</dbReference>
<dbReference type="Pfam" id="PF02574">
    <property type="entry name" value="S-methyl_trans"/>
    <property type="match status" value="1"/>
</dbReference>
<evidence type="ECO:0000313" key="9">
    <source>
        <dbReference type="EMBL" id="MSS19323.1"/>
    </source>
</evidence>
<keyword evidence="2 7" id="KW-0808">Transferase</keyword>
<dbReference type="PANTHER" id="PTHR46015">
    <property type="entry name" value="ZGC:172121"/>
    <property type="match status" value="1"/>
</dbReference>
<dbReference type="PANTHER" id="PTHR46015:SF1">
    <property type="entry name" value="HOMOCYSTEINE S-METHYLTRANSFERASE-LIKE ISOFORM 1"/>
    <property type="match status" value="1"/>
</dbReference>
<evidence type="ECO:0000256" key="2">
    <source>
        <dbReference type="ARBA" id="ARBA00022679"/>
    </source>
</evidence>
<keyword evidence="10" id="KW-1185">Reference proteome</keyword>
<comment type="caution">
    <text evidence="9">The sequence shown here is derived from an EMBL/GenBank/DDBJ whole genome shotgun (WGS) entry which is preliminary data.</text>
</comment>
<dbReference type="SUPFAM" id="SSF82282">
    <property type="entry name" value="Homocysteine S-methyltransferase"/>
    <property type="match status" value="1"/>
</dbReference>
<evidence type="ECO:0000256" key="7">
    <source>
        <dbReference type="PROSITE-ProRule" id="PRU00333"/>
    </source>
</evidence>
<dbReference type="Proteomes" id="UP000461754">
    <property type="component" value="Unassembled WGS sequence"/>
</dbReference>
<feature type="binding site" evidence="7">
    <location>
        <position position="294"/>
    </location>
    <ligand>
        <name>Zn(2+)</name>
        <dbReference type="ChEBI" id="CHEBI:29105"/>
    </ligand>
</feature>
<feature type="binding site" evidence="6 7">
    <location>
        <position position="228"/>
    </location>
    <ligand>
        <name>Zn(2+)</name>
        <dbReference type="ChEBI" id="CHEBI:29105"/>
    </ligand>
</feature>
<dbReference type="GO" id="GO:0009086">
    <property type="term" value="P:methionine biosynthetic process"/>
    <property type="evidence" value="ECO:0007669"/>
    <property type="project" value="InterPro"/>
</dbReference>
<comment type="cofactor">
    <cofactor evidence="6">
        <name>Zn(2+)</name>
        <dbReference type="ChEBI" id="CHEBI:29105"/>
    </cofactor>
    <text evidence="6">Binds 1 zinc ion per subunit.</text>
</comment>
<dbReference type="EMBL" id="VUMO01000002">
    <property type="protein sequence ID" value="MSS19323.1"/>
    <property type="molecule type" value="Genomic_DNA"/>
</dbReference>
<keyword evidence="3 6" id="KW-0479">Metal-binding</keyword>
<evidence type="ECO:0000256" key="1">
    <source>
        <dbReference type="ARBA" id="ARBA00022603"/>
    </source>
</evidence>
<organism evidence="9 10">
    <name type="scientific">Pseudoramibacter porci</name>
    <dbReference type="NCBI Taxonomy" id="2606631"/>
    <lineage>
        <taxon>Bacteria</taxon>
        <taxon>Bacillati</taxon>
        <taxon>Bacillota</taxon>
        <taxon>Clostridia</taxon>
        <taxon>Eubacteriales</taxon>
        <taxon>Eubacteriaceae</taxon>
        <taxon>Pseudoramibacter</taxon>
    </lineage>
</organism>
<reference evidence="9 10" key="1">
    <citation type="submission" date="2019-08" db="EMBL/GenBank/DDBJ databases">
        <title>In-depth cultivation of the pig gut microbiome towards novel bacterial diversity and tailored functional studies.</title>
        <authorList>
            <person name="Wylensek D."/>
            <person name="Hitch T.C.A."/>
            <person name="Clavel T."/>
        </authorList>
    </citation>
    <scope>NUCLEOTIDE SEQUENCE [LARGE SCALE GENOMIC DNA]</scope>
    <source>
        <strain evidence="9 10">RF-744-FAT-4</strain>
    </source>
</reference>
<evidence type="ECO:0000313" key="10">
    <source>
        <dbReference type="Proteomes" id="UP000461754"/>
    </source>
</evidence>
<dbReference type="GO" id="GO:0008898">
    <property type="term" value="F:S-adenosylmethionine-homocysteine S-methyltransferase activity"/>
    <property type="evidence" value="ECO:0007669"/>
    <property type="project" value="TreeGrafter"/>
</dbReference>
<dbReference type="FunFam" id="3.20.20.330:FF:000002">
    <property type="entry name" value="Homocysteine S-methyltransferase"/>
    <property type="match status" value="1"/>
</dbReference>
<sequence>MSQFDQLFAAKHKLVLDGPMGTELERRGYDVNDALWSAKFLKENPEAIEQIHYDYFASGADIVTCASYQASVDGFLNSGYSQEEAEALIAKSMQLVLKARAAWWEKEGKASGRPYPLAAGDIGPYGAYLADGSEYTGAYHLSEEDYRAFHLRRMEILKANGADIFAVETCPKLEEALACARLLEELNADYWISFSFKNEHEISDGTPIEDITAALKGLPHLKAVGVNCTPPEYVSAIIKKYKALTDLPVCVYPNSGEIYDGITKTWHGAPDGMTFQQRIPGWLTDGAALVGGCCRTRPADIAQVAECMKQA</sequence>
<dbReference type="GO" id="GO:0032259">
    <property type="term" value="P:methylation"/>
    <property type="evidence" value="ECO:0007669"/>
    <property type="project" value="UniProtKB-KW"/>
</dbReference>
<name>A0A7X2NF34_9FIRM</name>
<dbReference type="Gene3D" id="3.20.20.330">
    <property type="entry name" value="Homocysteine-binding-like domain"/>
    <property type="match status" value="1"/>
</dbReference>
<evidence type="ECO:0000256" key="3">
    <source>
        <dbReference type="ARBA" id="ARBA00022723"/>
    </source>
</evidence>
<dbReference type="InterPro" id="IPR036589">
    <property type="entry name" value="HCY_dom_sf"/>
</dbReference>
<dbReference type="InterPro" id="IPR003726">
    <property type="entry name" value="HCY_dom"/>
</dbReference>
<dbReference type="NCBIfam" id="NF007020">
    <property type="entry name" value="PRK09485.1"/>
    <property type="match status" value="1"/>
</dbReference>
<dbReference type="RefSeq" id="WP_154575720.1">
    <property type="nucleotide sequence ID" value="NZ_VUMO01000002.1"/>
</dbReference>
<feature type="binding site" evidence="7">
    <location>
        <position position="293"/>
    </location>
    <ligand>
        <name>Zn(2+)</name>
        <dbReference type="ChEBI" id="CHEBI:29105"/>
    </ligand>
</feature>
<feature type="domain" description="Hcy-binding" evidence="8">
    <location>
        <begin position="2"/>
        <end position="308"/>
    </location>
</feature>